<proteinExistence type="predicted"/>
<gene>
    <name evidence="2" type="ORF">PMAYCL1PPCAC_08701</name>
</gene>
<comment type="caution">
    <text evidence="2">The sequence shown here is derived from an EMBL/GenBank/DDBJ whole genome shotgun (WGS) entry which is preliminary data.</text>
</comment>
<dbReference type="Proteomes" id="UP001328107">
    <property type="component" value="Unassembled WGS sequence"/>
</dbReference>
<accession>A0AAN4ZCX4</accession>
<evidence type="ECO:0000313" key="2">
    <source>
        <dbReference type="EMBL" id="GMR38506.1"/>
    </source>
</evidence>
<protein>
    <recommendedName>
        <fullName evidence="4">G protein-coupled receptor</fullName>
    </recommendedName>
</protein>
<dbReference type="AlphaFoldDB" id="A0AAN4ZCX4"/>
<keyword evidence="3" id="KW-1185">Reference proteome</keyword>
<keyword evidence="1" id="KW-0732">Signal</keyword>
<reference evidence="3" key="1">
    <citation type="submission" date="2022-10" db="EMBL/GenBank/DDBJ databases">
        <title>Genome assembly of Pristionchus species.</title>
        <authorList>
            <person name="Yoshida K."/>
            <person name="Sommer R.J."/>
        </authorList>
    </citation>
    <scope>NUCLEOTIDE SEQUENCE [LARGE SCALE GENOMIC DNA]</scope>
    <source>
        <strain evidence="3">RS5460</strain>
    </source>
</reference>
<evidence type="ECO:0000313" key="3">
    <source>
        <dbReference type="Proteomes" id="UP001328107"/>
    </source>
</evidence>
<evidence type="ECO:0008006" key="4">
    <source>
        <dbReference type="Google" id="ProtNLM"/>
    </source>
</evidence>
<evidence type="ECO:0000256" key="1">
    <source>
        <dbReference type="SAM" id="SignalP"/>
    </source>
</evidence>
<sequence>PLLFHLLPPLLHLPLHFIHLLRSFLHLCVLQRPLPKSLQLFPQIILFLPETRNLIFGSHLYSQLPLRIVHLSFETRDLLLPFLDSLHCFLLILPRLLECTLQLVFLRLQSLTCSLRLAYFLRPTGDSINISPISFVFLCKTLQKHKR</sequence>
<feature type="non-terminal residue" evidence="2">
    <location>
        <position position="1"/>
    </location>
</feature>
<dbReference type="EMBL" id="BTRK01000002">
    <property type="protein sequence ID" value="GMR38506.1"/>
    <property type="molecule type" value="Genomic_DNA"/>
</dbReference>
<feature type="signal peptide" evidence="1">
    <location>
        <begin position="1"/>
        <end position="23"/>
    </location>
</feature>
<name>A0AAN4ZCX4_9BILA</name>
<organism evidence="2 3">
    <name type="scientific">Pristionchus mayeri</name>
    <dbReference type="NCBI Taxonomy" id="1317129"/>
    <lineage>
        <taxon>Eukaryota</taxon>
        <taxon>Metazoa</taxon>
        <taxon>Ecdysozoa</taxon>
        <taxon>Nematoda</taxon>
        <taxon>Chromadorea</taxon>
        <taxon>Rhabditida</taxon>
        <taxon>Rhabditina</taxon>
        <taxon>Diplogasteromorpha</taxon>
        <taxon>Diplogasteroidea</taxon>
        <taxon>Neodiplogasteridae</taxon>
        <taxon>Pristionchus</taxon>
    </lineage>
</organism>
<feature type="chain" id="PRO_5042989626" description="G protein-coupled receptor" evidence="1">
    <location>
        <begin position="24"/>
        <end position="147"/>
    </location>
</feature>